<dbReference type="PATRIC" id="fig|482957.22.peg.940"/>
<name>Q39IQ9_BURL3</name>
<dbReference type="KEGG" id="bur:Bcep18194_A4060"/>
<gene>
    <name evidence="1" type="ordered locus">Bcep18194_A4060</name>
</gene>
<reference evidence="1" key="1">
    <citation type="submission" date="2009-01" db="EMBL/GenBank/DDBJ databases">
        <title>Complete sequence of chromosome 1 of Burkholderia sp. 383.</title>
        <authorList>
            <consortium name="US DOE Joint Genome Institute"/>
            <person name="Copeland A."/>
            <person name="Lucas S."/>
            <person name="Lapidus A."/>
            <person name="Barry K."/>
            <person name="Detter J.C."/>
            <person name="Glavina T."/>
            <person name="Hammon N."/>
            <person name="Israni S."/>
            <person name="Pitluck S."/>
            <person name="Chain P."/>
            <person name="Malfatti S."/>
            <person name="Shin M."/>
            <person name="Vergez L."/>
            <person name="Schmutz J."/>
            <person name="Larimer F."/>
            <person name="Land M."/>
            <person name="Kyrpides N."/>
            <person name="Lykidis A."/>
            <person name="Richardson P."/>
        </authorList>
    </citation>
    <scope>NUCLEOTIDE SEQUENCE</scope>
    <source>
        <strain evidence="1">383</strain>
    </source>
</reference>
<keyword evidence="2" id="KW-1185">Reference proteome</keyword>
<dbReference type="HOGENOM" id="CLU_2128785_0_0_4"/>
<dbReference type="AlphaFoldDB" id="Q39IQ9"/>
<dbReference type="EMBL" id="CP000151">
    <property type="protein sequence ID" value="ABB07657.1"/>
    <property type="molecule type" value="Genomic_DNA"/>
</dbReference>
<evidence type="ECO:0000313" key="2">
    <source>
        <dbReference type="Proteomes" id="UP000002705"/>
    </source>
</evidence>
<evidence type="ECO:0000313" key="1">
    <source>
        <dbReference type="EMBL" id="ABB07657.1"/>
    </source>
</evidence>
<accession>Q39IQ9</accession>
<protein>
    <submittedName>
        <fullName evidence="1">Uncharacterized protein</fullName>
    </submittedName>
</protein>
<proteinExistence type="predicted"/>
<sequence length="113" mass="12292">MPASHGVHQDDCCGFRSVPFGKQTGGSVWYGPGTAAFPSLAGHRAGHAWVPDELTHDAFFHLRWRMLGLPDVHHATADACSSHPTLRHTESTDRSTPTAAADQMMLFASARWP</sequence>
<dbReference type="Proteomes" id="UP000002705">
    <property type="component" value="Chromosome 1"/>
</dbReference>
<organism evidence="1 2">
    <name type="scientific">Burkholderia lata (strain ATCC 17760 / DSM 23089 / LMG 22485 / NCIMB 9086 / R18194 / 383)</name>
    <dbReference type="NCBI Taxonomy" id="482957"/>
    <lineage>
        <taxon>Bacteria</taxon>
        <taxon>Pseudomonadati</taxon>
        <taxon>Pseudomonadota</taxon>
        <taxon>Betaproteobacteria</taxon>
        <taxon>Burkholderiales</taxon>
        <taxon>Burkholderiaceae</taxon>
        <taxon>Burkholderia</taxon>
        <taxon>Burkholderia cepacia complex</taxon>
    </lineage>
</organism>